<keyword evidence="6 7" id="KW-0472">Membrane</keyword>
<dbReference type="InterPro" id="IPR039421">
    <property type="entry name" value="Type_1_exporter"/>
</dbReference>
<dbReference type="InterPro" id="IPR017871">
    <property type="entry name" value="ABC_transporter-like_CS"/>
</dbReference>
<dbReference type="SUPFAM" id="SSF52540">
    <property type="entry name" value="P-loop containing nucleoside triphosphate hydrolases"/>
    <property type="match status" value="1"/>
</dbReference>
<dbReference type="Gene3D" id="1.20.1560.10">
    <property type="entry name" value="ABC transporter type 1, transmembrane domain"/>
    <property type="match status" value="1"/>
</dbReference>
<evidence type="ECO:0000256" key="1">
    <source>
        <dbReference type="ARBA" id="ARBA00004651"/>
    </source>
</evidence>
<evidence type="ECO:0000256" key="4">
    <source>
        <dbReference type="ARBA" id="ARBA00022840"/>
    </source>
</evidence>
<feature type="transmembrane region" description="Helical" evidence="7">
    <location>
        <begin position="147"/>
        <end position="165"/>
    </location>
</feature>
<dbReference type="InterPro" id="IPR003439">
    <property type="entry name" value="ABC_transporter-like_ATP-bd"/>
</dbReference>
<dbReference type="CDD" id="cd07346">
    <property type="entry name" value="ABC_6TM_exporters"/>
    <property type="match status" value="1"/>
</dbReference>
<dbReference type="PROSITE" id="PS50893">
    <property type="entry name" value="ABC_TRANSPORTER_2"/>
    <property type="match status" value="1"/>
</dbReference>
<dbReference type="SUPFAM" id="SSF90123">
    <property type="entry name" value="ABC transporter transmembrane region"/>
    <property type="match status" value="1"/>
</dbReference>
<feature type="transmembrane region" description="Helical" evidence="7">
    <location>
        <begin position="254"/>
        <end position="275"/>
    </location>
</feature>
<dbReference type="InterPro" id="IPR027417">
    <property type="entry name" value="P-loop_NTPase"/>
</dbReference>
<dbReference type="PANTHER" id="PTHR24221:SF654">
    <property type="entry name" value="ATP-BINDING CASSETTE SUB-FAMILY B MEMBER 6"/>
    <property type="match status" value="1"/>
</dbReference>
<dbReference type="PROSITE" id="PS50929">
    <property type="entry name" value="ABC_TM1F"/>
    <property type="match status" value="1"/>
</dbReference>
<dbReference type="Gene3D" id="3.40.50.300">
    <property type="entry name" value="P-loop containing nucleotide triphosphate hydrolases"/>
    <property type="match status" value="1"/>
</dbReference>
<feature type="domain" description="ABC transporter" evidence="8">
    <location>
        <begin position="350"/>
        <end position="564"/>
    </location>
</feature>
<evidence type="ECO:0000259" key="9">
    <source>
        <dbReference type="PROSITE" id="PS50929"/>
    </source>
</evidence>
<organism evidence="10 11">
    <name type="scientific">Hathewaya limosa</name>
    <name type="common">Clostridium limosum</name>
    <dbReference type="NCBI Taxonomy" id="1536"/>
    <lineage>
        <taxon>Bacteria</taxon>
        <taxon>Bacillati</taxon>
        <taxon>Bacillota</taxon>
        <taxon>Clostridia</taxon>
        <taxon>Eubacteriales</taxon>
        <taxon>Clostridiaceae</taxon>
        <taxon>Hathewaya</taxon>
    </lineage>
</organism>
<evidence type="ECO:0000256" key="2">
    <source>
        <dbReference type="ARBA" id="ARBA00022692"/>
    </source>
</evidence>
<dbReference type="SMART" id="SM00382">
    <property type="entry name" value="AAA"/>
    <property type="match status" value="1"/>
</dbReference>
<dbReference type="CDD" id="cd03228">
    <property type="entry name" value="ABCC_MRP_Like"/>
    <property type="match status" value="1"/>
</dbReference>
<dbReference type="PROSITE" id="PS00211">
    <property type="entry name" value="ABC_TRANSPORTER_1"/>
    <property type="match status" value="1"/>
</dbReference>
<comment type="caution">
    <text evidence="10">The sequence shown here is derived from an EMBL/GenBank/DDBJ whole genome shotgun (WGS) entry which is preliminary data.</text>
</comment>
<gene>
    <name evidence="10" type="ORF">QOZ93_002072</name>
</gene>
<keyword evidence="11" id="KW-1185">Reference proteome</keyword>
<comment type="subcellular location">
    <subcellularLocation>
        <location evidence="1">Cell membrane</location>
        <topology evidence="1">Multi-pass membrane protein</topology>
    </subcellularLocation>
</comment>
<name>A0ABU0JW63_HATLI</name>
<feature type="transmembrane region" description="Helical" evidence="7">
    <location>
        <begin position="69"/>
        <end position="93"/>
    </location>
</feature>
<accession>A0ABU0JW63</accession>
<evidence type="ECO:0000256" key="7">
    <source>
        <dbReference type="SAM" id="Phobius"/>
    </source>
</evidence>
<evidence type="ECO:0000259" key="8">
    <source>
        <dbReference type="PROSITE" id="PS50893"/>
    </source>
</evidence>
<evidence type="ECO:0000256" key="5">
    <source>
        <dbReference type="ARBA" id="ARBA00022989"/>
    </source>
</evidence>
<keyword evidence="5 7" id="KW-1133">Transmembrane helix</keyword>
<sequence>MKNLTGIKKLRPYLNKRIGLLIFIFILAIITAILNVLPIQIIGIITDLLCKTKITPLKQYIINITGTSIVNFIFLFLLIYVVQGVLGTLYGYIVSDLNNKIISEVRADAYSWILNNNKFHEQFKIGDTISRLTNDIEAITRTVAGPLNGLLVDLLTLIVSLYIFLLWDVRLALISLLGIPIIYFMSKWIATENHNITVKERERIGDISEYLSDVLLNFSLIKSYKTDIKEKAIFNNINKDIYSYRKNILKKFNIYWPVIYIINGLGTAIVVYIVYLSVLKGNLSAGDVIVAYTYITKIYRPIVLLSRFGNDISMADASITRVFQLENLFINEKENSFIYKPLTKLKALELELKNLTIANKQTLVVKDINLIVKANTLITIYGESGKGKSSIINSLVGFTNIISGQILINNIDCTNKLSLRRSLIRICFQNPHIFKRKLDENIYYNAEEHVNSKIFKKAYNDLGMLKLCNEKGQNSNLGGINNSLSGGEKKRLAICRTLNKYSPIYVFDEPTSELDDENRHKVKFILEDLKKEATVIVVTHDKSLMDISNEIYYIEQNQLKKYLV</sequence>
<keyword evidence="3" id="KW-0547">Nucleotide-binding</keyword>
<proteinExistence type="predicted"/>
<dbReference type="InterPro" id="IPR003593">
    <property type="entry name" value="AAA+_ATPase"/>
</dbReference>
<dbReference type="Pfam" id="PF00664">
    <property type="entry name" value="ABC_membrane"/>
    <property type="match status" value="1"/>
</dbReference>
<reference evidence="10 11" key="1">
    <citation type="submission" date="2023-07" db="EMBL/GenBank/DDBJ databases">
        <title>Genomic Encyclopedia of Type Strains, Phase IV (KMG-IV): sequencing the most valuable type-strain genomes for metagenomic binning, comparative biology and taxonomic classification.</title>
        <authorList>
            <person name="Goeker M."/>
        </authorList>
    </citation>
    <scope>NUCLEOTIDE SEQUENCE [LARGE SCALE GENOMIC DNA]</scope>
    <source>
        <strain evidence="10 11">DSM 1400</strain>
    </source>
</reference>
<evidence type="ECO:0000313" key="11">
    <source>
        <dbReference type="Proteomes" id="UP001224418"/>
    </source>
</evidence>
<keyword evidence="4 10" id="KW-0067">ATP-binding</keyword>
<keyword evidence="2 7" id="KW-0812">Transmembrane</keyword>
<dbReference type="RefSeq" id="WP_307356241.1">
    <property type="nucleotide sequence ID" value="NZ_BAAACJ010000013.1"/>
</dbReference>
<feature type="transmembrane region" description="Helical" evidence="7">
    <location>
        <begin position="20"/>
        <end position="49"/>
    </location>
</feature>
<dbReference type="InterPro" id="IPR036640">
    <property type="entry name" value="ABC1_TM_sf"/>
</dbReference>
<dbReference type="Proteomes" id="UP001224418">
    <property type="component" value="Unassembled WGS sequence"/>
</dbReference>
<dbReference type="PANTHER" id="PTHR24221">
    <property type="entry name" value="ATP-BINDING CASSETTE SUB-FAMILY B"/>
    <property type="match status" value="1"/>
</dbReference>
<evidence type="ECO:0000313" key="10">
    <source>
        <dbReference type="EMBL" id="MDQ0480324.1"/>
    </source>
</evidence>
<evidence type="ECO:0000256" key="6">
    <source>
        <dbReference type="ARBA" id="ARBA00023136"/>
    </source>
</evidence>
<feature type="domain" description="ABC transmembrane type-1" evidence="9">
    <location>
        <begin position="22"/>
        <end position="314"/>
    </location>
</feature>
<feature type="transmembrane region" description="Helical" evidence="7">
    <location>
        <begin position="171"/>
        <end position="190"/>
    </location>
</feature>
<dbReference type="EMBL" id="JAUSWN010000017">
    <property type="protein sequence ID" value="MDQ0480324.1"/>
    <property type="molecule type" value="Genomic_DNA"/>
</dbReference>
<dbReference type="Pfam" id="PF00005">
    <property type="entry name" value="ABC_tran"/>
    <property type="match status" value="1"/>
</dbReference>
<evidence type="ECO:0000256" key="3">
    <source>
        <dbReference type="ARBA" id="ARBA00022741"/>
    </source>
</evidence>
<dbReference type="GO" id="GO:0005524">
    <property type="term" value="F:ATP binding"/>
    <property type="evidence" value="ECO:0007669"/>
    <property type="project" value="UniProtKB-KW"/>
</dbReference>
<dbReference type="InterPro" id="IPR011527">
    <property type="entry name" value="ABC1_TM_dom"/>
</dbReference>
<protein>
    <submittedName>
        <fullName evidence="10">ATP-binding cassette subfamily B protein</fullName>
    </submittedName>
</protein>